<gene>
    <name evidence="2" type="ORF">COLO4_36347</name>
</gene>
<dbReference type="OrthoDB" id="1429956at2759"/>
<name>A0A1R3G9Q4_9ROSI</name>
<feature type="compositionally biased region" description="Basic and acidic residues" evidence="1">
    <location>
        <begin position="67"/>
        <end position="79"/>
    </location>
</feature>
<protein>
    <submittedName>
        <fullName evidence="2">Transposase, Ptta/En/Spm, plant</fullName>
    </submittedName>
</protein>
<feature type="region of interest" description="Disordered" evidence="1">
    <location>
        <begin position="67"/>
        <end position="97"/>
    </location>
</feature>
<dbReference type="EMBL" id="AWUE01023158">
    <property type="protein sequence ID" value="OMO54786.1"/>
    <property type="molecule type" value="Genomic_DNA"/>
</dbReference>
<feature type="compositionally biased region" description="Acidic residues" evidence="1">
    <location>
        <begin position="82"/>
        <end position="97"/>
    </location>
</feature>
<feature type="compositionally biased region" description="Pro residues" evidence="1">
    <location>
        <begin position="151"/>
        <end position="175"/>
    </location>
</feature>
<dbReference type="STRING" id="93759.A0A1R3G9Q4"/>
<keyword evidence="3" id="KW-1185">Reference proteome</keyword>
<proteinExistence type="predicted"/>
<organism evidence="2 3">
    <name type="scientific">Corchorus olitorius</name>
    <dbReference type="NCBI Taxonomy" id="93759"/>
    <lineage>
        <taxon>Eukaryota</taxon>
        <taxon>Viridiplantae</taxon>
        <taxon>Streptophyta</taxon>
        <taxon>Embryophyta</taxon>
        <taxon>Tracheophyta</taxon>
        <taxon>Spermatophyta</taxon>
        <taxon>Magnoliopsida</taxon>
        <taxon>eudicotyledons</taxon>
        <taxon>Gunneridae</taxon>
        <taxon>Pentapetalae</taxon>
        <taxon>rosids</taxon>
        <taxon>malvids</taxon>
        <taxon>Malvales</taxon>
        <taxon>Malvaceae</taxon>
        <taxon>Grewioideae</taxon>
        <taxon>Apeibeae</taxon>
        <taxon>Corchorus</taxon>
    </lineage>
</organism>
<comment type="caution">
    <text evidence="2">The sequence shown here is derived from an EMBL/GenBank/DDBJ whole genome shotgun (WGS) entry which is preliminary data.</text>
</comment>
<dbReference type="AlphaFoldDB" id="A0A1R3G9Q4"/>
<accession>A0A1R3G9Q4</accession>
<evidence type="ECO:0000313" key="3">
    <source>
        <dbReference type="Proteomes" id="UP000187203"/>
    </source>
</evidence>
<feature type="region of interest" description="Disordered" evidence="1">
    <location>
        <begin position="113"/>
        <end position="176"/>
    </location>
</feature>
<evidence type="ECO:0000256" key="1">
    <source>
        <dbReference type="SAM" id="MobiDB-lite"/>
    </source>
</evidence>
<dbReference type="InterPro" id="IPR004252">
    <property type="entry name" value="Probable_transposase_24"/>
</dbReference>
<dbReference type="Pfam" id="PF03004">
    <property type="entry name" value="Transposase_24"/>
    <property type="match status" value="1"/>
</dbReference>
<dbReference type="Proteomes" id="UP000187203">
    <property type="component" value="Unassembled WGS sequence"/>
</dbReference>
<reference evidence="3" key="1">
    <citation type="submission" date="2013-09" db="EMBL/GenBank/DDBJ databases">
        <title>Corchorus olitorius genome sequencing.</title>
        <authorList>
            <person name="Alam M."/>
            <person name="Haque M.S."/>
            <person name="Islam M.S."/>
            <person name="Emdad E.M."/>
            <person name="Islam M.M."/>
            <person name="Ahmed B."/>
            <person name="Halim A."/>
            <person name="Hossen Q.M.M."/>
            <person name="Hossain M.Z."/>
            <person name="Ahmed R."/>
            <person name="Khan M.M."/>
            <person name="Islam R."/>
            <person name="Rashid M.M."/>
            <person name="Khan S.A."/>
            <person name="Rahman M.S."/>
            <person name="Alam M."/>
            <person name="Yahiya A.S."/>
            <person name="Khan M.S."/>
            <person name="Azam M.S."/>
            <person name="Haque T."/>
            <person name="Lashkar M.Z.H."/>
            <person name="Akhand A.I."/>
            <person name="Morshed G."/>
            <person name="Roy S."/>
            <person name="Uddin K.S."/>
            <person name="Rabeya T."/>
            <person name="Hossain A.S."/>
            <person name="Chowdhury A."/>
            <person name="Snigdha A.R."/>
            <person name="Mortoza M.S."/>
            <person name="Matin S.A."/>
            <person name="Hoque S.M.E."/>
            <person name="Islam M.K."/>
            <person name="Roy D.K."/>
            <person name="Haider R."/>
            <person name="Moosa M.M."/>
            <person name="Elias S.M."/>
            <person name="Hasan A.M."/>
            <person name="Jahan S."/>
            <person name="Shafiuddin M."/>
            <person name="Mahmood N."/>
            <person name="Shommy N.S."/>
        </authorList>
    </citation>
    <scope>NUCLEOTIDE SEQUENCE [LARGE SCALE GENOMIC DNA]</scope>
    <source>
        <strain evidence="3">cv. O-4</strain>
    </source>
</reference>
<feature type="compositionally biased region" description="Pro residues" evidence="1">
    <location>
        <begin position="128"/>
        <end position="142"/>
    </location>
</feature>
<evidence type="ECO:0000313" key="2">
    <source>
        <dbReference type="EMBL" id="OMO54786.1"/>
    </source>
</evidence>
<sequence length="416" mass="46720">MAVCNTKARRIVEARWQEKEVATYQAEEMEATSAVQVLVGTLELRDPNGINLFVDFSGFQVTMTEHNHQVYENDTKEYDGSTNEEENEDNNDDYEDDDGIGWLKYFMRRLNVSQAGDNGGGDSTASPPTTPPTPNPPVPPVGYPTQDSPTVDPPTQPPVPSNTQPPSPSNTPPPILRMSAKTVHAKMKAIITGHFNGPWTSYKKFPTFDCDRFWQLFEGAYTWDEQYAGEIKSIFEKKASDWLKGALYRVRNKKICLAWIKEEHWPKMKDEWDGEKFKKVSRINKANRVADTLASSIVYTGGSIPTSIHRKRLAEVLHKQPTMKEVFEITYKKKNGDWAGEKAHQVTQLEGLRGVVTFGAGDLARVLEQMSQPSTQGHVSREEYNTLLDLVQQLIAAMRQHGIGVSVQGDPHVADP</sequence>